<feature type="region of interest" description="Disordered" evidence="4">
    <location>
        <begin position="1"/>
        <end position="27"/>
    </location>
</feature>
<dbReference type="Gene3D" id="1.10.150.130">
    <property type="match status" value="1"/>
</dbReference>
<evidence type="ECO:0000256" key="1">
    <source>
        <dbReference type="ARBA" id="ARBA00008857"/>
    </source>
</evidence>
<evidence type="ECO:0000256" key="3">
    <source>
        <dbReference type="ARBA" id="ARBA00023172"/>
    </source>
</evidence>
<dbReference type="GO" id="GO:0006310">
    <property type="term" value="P:DNA recombination"/>
    <property type="evidence" value="ECO:0007669"/>
    <property type="project" value="UniProtKB-KW"/>
</dbReference>
<dbReference type="InterPro" id="IPR011010">
    <property type="entry name" value="DNA_brk_join_enz"/>
</dbReference>
<evidence type="ECO:0000313" key="7">
    <source>
        <dbReference type="Proteomes" id="UP001253439"/>
    </source>
</evidence>
<reference evidence="6 7" key="1">
    <citation type="submission" date="2022-06" db="EMBL/GenBank/DDBJ databases">
        <title>Haloarcula sp. a new haloarchaeum isolate from saline soil.</title>
        <authorList>
            <person name="Strakova D."/>
            <person name="Galisteo C."/>
            <person name="Sanchez-Porro C."/>
            <person name="Ventosa A."/>
        </authorList>
    </citation>
    <scope>NUCLEOTIDE SEQUENCE [LARGE SCALE GENOMIC DNA]</scope>
    <source>
        <strain evidence="6 7">S1AR25-5A</strain>
    </source>
</reference>
<name>A0AAE4JI94_9EURY</name>
<proteinExistence type="inferred from homology"/>
<gene>
    <name evidence="6" type="ORF">NDI54_19900</name>
</gene>
<protein>
    <recommendedName>
        <fullName evidence="5">Tyr recombinase domain-containing protein</fullName>
    </recommendedName>
</protein>
<keyword evidence="2" id="KW-0238">DNA-binding</keyword>
<dbReference type="RefSeq" id="WP_310898135.1">
    <property type="nucleotide sequence ID" value="NZ_JAMQOM010000019.1"/>
</dbReference>
<evidence type="ECO:0000313" key="6">
    <source>
        <dbReference type="EMBL" id="MDS0223608.1"/>
    </source>
</evidence>
<dbReference type="PANTHER" id="PTHR30349:SF64">
    <property type="entry name" value="PROPHAGE INTEGRASE INTD-RELATED"/>
    <property type="match status" value="1"/>
</dbReference>
<evidence type="ECO:0000259" key="5">
    <source>
        <dbReference type="PROSITE" id="PS51898"/>
    </source>
</evidence>
<evidence type="ECO:0000256" key="2">
    <source>
        <dbReference type="ARBA" id="ARBA00023125"/>
    </source>
</evidence>
<dbReference type="InterPro" id="IPR010998">
    <property type="entry name" value="Integrase_recombinase_N"/>
</dbReference>
<dbReference type="PROSITE" id="PS51898">
    <property type="entry name" value="TYR_RECOMBINASE"/>
    <property type="match status" value="1"/>
</dbReference>
<evidence type="ECO:0000256" key="4">
    <source>
        <dbReference type="SAM" id="MobiDB-lite"/>
    </source>
</evidence>
<dbReference type="SUPFAM" id="SSF56349">
    <property type="entry name" value="DNA breaking-rejoining enzymes"/>
    <property type="match status" value="1"/>
</dbReference>
<dbReference type="InterPro" id="IPR002104">
    <property type="entry name" value="Integrase_catalytic"/>
</dbReference>
<keyword evidence="3" id="KW-0233">DNA recombination</keyword>
<organism evidence="6 7">
    <name type="scientific">Haloarcula terrestris</name>
    <dbReference type="NCBI Taxonomy" id="2950533"/>
    <lineage>
        <taxon>Archaea</taxon>
        <taxon>Methanobacteriati</taxon>
        <taxon>Methanobacteriota</taxon>
        <taxon>Stenosarchaea group</taxon>
        <taxon>Halobacteria</taxon>
        <taxon>Halobacteriales</taxon>
        <taxon>Haloarculaceae</taxon>
        <taxon>Haloarcula</taxon>
    </lineage>
</organism>
<dbReference type="InterPro" id="IPR013762">
    <property type="entry name" value="Integrase-like_cat_sf"/>
</dbReference>
<dbReference type="Proteomes" id="UP001253439">
    <property type="component" value="Unassembled WGS sequence"/>
</dbReference>
<sequence>MPQSADSDSEPGKHDTSPGIERTKPWHSADDVPWTLLTEGQLADAYEAVVAPALRREGFDPETDRPSYEWLSNNGFRGLTYALKEYHDTTFATFWENTLGYDTESSGYDWDIEHDATRESFQEYLDAKQAAADDWTDSTRETMRYRLARYARSYRERHGTDDLLSPVDADSDITETEAVDHCRETFAYMSGEYAESTIARVHDAIRTWYGWLVERRVATVNPTNGAEDWFSWARSSDTDPVALEPEHVRAMFDATITSRDQMLIVALAGWGLRAGEVAALHQDQLHLDADDPYIQFDERKNGPGTVAIVFGEDVARRHISRVDGYLFPSERSKTGHVDGTTISGWFHDLADKAEVPEEIDGVARKPHMGRRFWYDAYSSTTEDLLKHVQDIADEQGSASAKVVFEDYLTDERKRELRREFMREKLSAAFGSE</sequence>
<comment type="similarity">
    <text evidence="1">Belongs to the 'phage' integrase family.</text>
</comment>
<dbReference type="InterPro" id="IPR050090">
    <property type="entry name" value="Tyrosine_recombinase_XerCD"/>
</dbReference>
<keyword evidence="7" id="KW-1185">Reference proteome</keyword>
<comment type="caution">
    <text evidence="6">The sequence shown here is derived from an EMBL/GenBank/DDBJ whole genome shotgun (WGS) entry which is preliminary data.</text>
</comment>
<dbReference type="AlphaFoldDB" id="A0AAE4JI94"/>
<feature type="domain" description="Tyr recombinase" evidence="5">
    <location>
        <begin position="238"/>
        <end position="421"/>
    </location>
</feature>
<accession>A0AAE4JI94</accession>
<dbReference type="GO" id="GO:0003677">
    <property type="term" value="F:DNA binding"/>
    <property type="evidence" value="ECO:0007669"/>
    <property type="project" value="UniProtKB-KW"/>
</dbReference>
<dbReference type="EMBL" id="JAMQOM010000019">
    <property type="protein sequence ID" value="MDS0223608.1"/>
    <property type="molecule type" value="Genomic_DNA"/>
</dbReference>
<feature type="compositionally biased region" description="Basic and acidic residues" evidence="4">
    <location>
        <begin position="10"/>
        <end position="27"/>
    </location>
</feature>
<dbReference type="Gene3D" id="1.10.443.10">
    <property type="entry name" value="Intergrase catalytic core"/>
    <property type="match status" value="1"/>
</dbReference>
<dbReference type="PANTHER" id="PTHR30349">
    <property type="entry name" value="PHAGE INTEGRASE-RELATED"/>
    <property type="match status" value="1"/>
</dbReference>
<dbReference type="GO" id="GO:0015074">
    <property type="term" value="P:DNA integration"/>
    <property type="evidence" value="ECO:0007669"/>
    <property type="project" value="InterPro"/>
</dbReference>